<organism evidence="6 7">
    <name type="scientific">Haemonchus contortus</name>
    <name type="common">Barber pole worm</name>
    <dbReference type="NCBI Taxonomy" id="6289"/>
    <lineage>
        <taxon>Eukaryota</taxon>
        <taxon>Metazoa</taxon>
        <taxon>Ecdysozoa</taxon>
        <taxon>Nematoda</taxon>
        <taxon>Chromadorea</taxon>
        <taxon>Rhabditida</taxon>
        <taxon>Rhabditina</taxon>
        <taxon>Rhabditomorpha</taxon>
        <taxon>Strongyloidea</taxon>
        <taxon>Trichostrongylidae</taxon>
        <taxon>Haemonchus</taxon>
    </lineage>
</organism>
<evidence type="ECO:0000313" key="7">
    <source>
        <dbReference type="WBParaSite" id="HCON_00072630-00001"/>
    </source>
</evidence>
<evidence type="ECO:0000259" key="4">
    <source>
        <dbReference type="Pfam" id="PF09758"/>
    </source>
</evidence>
<accession>A0A7I4YB49</accession>
<feature type="compositionally biased region" description="Low complexity" evidence="3">
    <location>
        <begin position="782"/>
        <end position="809"/>
    </location>
</feature>
<name>A0A7I4YB49_HAECO</name>
<dbReference type="WBParaSite" id="HCON_00072630-00001">
    <property type="protein sequence ID" value="HCON_00072630-00001"/>
    <property type="gene ID" value="HCON_00072630"/>
</dbReference>
<evidence type="ECO:0000259" key="5">
    <source>
        <dbReference type="Pfam" id="PF19439"/>
    </source>
</evidence>
<dbReference type="GO" id="GO:0005794">
    <property type="term" value="C:Golgi apparatus"/>
    <property type="evidence" value="ECO:0007669"/>
    <property type="project" value="TreeGrafter"/>
</dbReference>
<dbReference type="PANTHER" id="PTHR21481:SF0">
    <property type="entry name" value="PROTEIN CLEC16A"/>
    <property type="match status" value="1"/>
</dbReference>
<dbReference type="SUPFAM" id="SSF48371">
    <property type="entry name" value="ARM repeat"/>
    <property type="match status" value="1"/>
</dbReference>
<dbReference type="GO" id="GO:1901096">
    <property type="term" value="P:regulation of autophagosome maturation"/>
    <property type="evidence" value="ECO:0007669"/>
    <property type="project" value="TreeGrafter"/>
</dbReference>
<dbReference type="GO" id="GO:0005770">
    <property type="term" value="C:late endosome"/>
    <property type="evidence" value="ECO:0007669"/>
    <property type="project" value="TreeGrafter"/>
</dbReference>
<dbReference type="InterPro" id="IPR016024">
    <property type="entry name" value="ARM-type_fold"/>
</dbReference>
<dbReference type="PANTHER" id="PTHR21481">
    <property type="entry name" value="PROTEIN CLEC16A"/>
    <property type="match status" value="1"/>
</dbReference>
<dbReference type="GO" id="GO:0006914">
    <property type="term" value="P:autophagy"/>
    <property type="evidence" value="ECO:0007669"/>
    <property type="project" value="UniProtKB-KW"/>
</dbReference>
<keyword evidence="2" id="KW-0072">Autophagy</keyword>
<comment type="similarity">
    <text evidence="1">Belongs to the CLEC16A/gop-1 family.</text>
</comment>
<dbReference type="Pfam" id="PF19439">
    <property type="entry name" value="CLEC16A_C"/>
    <property type="match status" value="1"/>
</dbReference>
<feature type="region of interest" description="Disordered" evidence="3">
    <location>
        <begin position="775"/>
        <end position="809"/>
    </location>
</feature>
<feature type="compositionally biased region" description="Polar residues" evidence="3">
    <location>
        <begin position="421"/>
        <end position="442"/>
    </location>
</feature>
<protein>
    <submittedName>
        <fullName evidence="7">FPL domain-containing protein</fullName>
    </submittedName>
</protein>
<sequence>MLRRFGGSSSSLWRPKNPHSLEYLKYLHGVLVKNEKVVETNRKILVEALRAIAEILIWGDQNDSSVFDFFLERQMLSYFLQIMKQDGGSLNVQLLQTLNILFENIRHETCLYFLLSNNHVNSIITHTFDFTNEEIMAYYISFLKTLSFKLNPSTIHFFFNEATEEFPLLTESLKFFDSTESMVRIAVRNIVLNIVRVNDPSMTVFVKGATKVYLYNLVDSLVTQAIELDTFVRSAENVIANRDRLREKVDDLIDLLHYMGELLEVDAIADSLSSLICSRFLIPLLLNSLAPRRHNCAILLTPVSSFFFFAEFLLVISHRDTIQTFLSAFLFEDASILATHWVRDGDMHSLQPVTRPPRTDTRVFFDALLCAFDSSKNDDYLSFYGLMLIYAMFQNKGDVGELLTAANLPSLYPMLNRKPQTDLSHSGTEPLNHSSVDSSNPPMSCDERIIDALLSIVDAAGKEDSRLRPITLELACLVLRQILLVVDHDQMHSSISSKASHVLTCFVDRLGLYVNSENLFLEWFEDEYAEFEVNHIKLETIGYEMLLPPCNTAMSGLALHKRLPSGFEERIRTVIQFYFHIRKLSKDMSGDAETELPLQVGNNSAVEVGDCINLSGFGDPRDVYMDNSDLLSCVVVLNKNERLSRFLVTDRLQLILVEPDTRKAGWAIVRFVGLLQDTQISGDPSDSRSLHVVVEGQPNRQLKRQALLTARFVFDDHIRCMAAKQRLTKGRQTARGLKLQAICDLLGVPRLGTASPRSNPFRIVKGCAPGSVRKQLGFPTASSRSSSYSVPDDPAPSSASSSTSGIKHV</sequence>
<feature type="domain" description="CLEC16A/TT9 C-terminal" evidence="5">
    <location>
        <begin position="448"/>
        <end position="749"/>
    </location>
</feature>
<dbReference type="InterPro" id="IPR039272">
    <property type="entry name" value="CLEC16A/TT9"/>
</dbReference>
<dbReference type="GO" id="GO:0007034">
    <property type="term" value="P:vacuolar transport"/>
    <property type="evidence" value="ECO:0007669"/>
    <property type="project" value="TreeGrafter"/>
</dbReference>
<dbReference type="OrthoDB" id="294052at2759"/>
<evidence type="ECO:0000256" key="2">
    <source>
        <dbReference type="ARBA" id="ARBA00023006"/>
    </source>
</evidence>
<feature type="region of interest" description="Disordered" evidence="3">
    <location>
        <begin position="419"/>
        <end position="442"/>
    </location>
</feature>
<dbReference type="InterPro" id="IPR019155">
    <property type="entry name" value="CLEC16A/TT9_N"/>
</dbReference>
<dbReference type="Pfam" id="PF09758">
    <property type="entry name" value="FPL"/>
    <property type="match status" value="1"/>
</dbReference>
<keyword evidence="6" id="KW-1185">Reference proteome</keyword>
<dbReference type="AlphaFoldDB" id="A0A7I4YB49"/>
<dbReference type="InterPro" id="IPR045820">
    <property type="entry name" value="CLEC16A/TT9_C"/>
</dbReference>
<dbReference type="OMA" id="SMQEQNT"/>
<proteinExistence type="inferred from homology"/>
<evidence type="ECO:0000256" key="1">
    <source>
        <dbReference type="ARBA" id="ARBA00006441"/>
    </source>
</evidence>
<evidence type="ECO:0000256" key="3">
    <source>
        <dbReference type="SAM" id="MobiDB-lite"/>
    </source>
</evidence>
<feature type="domain" description="FPL" evidence="4">
    <location>
        <begin position="49"/>
        <end position="194"/>
    </location>
</feature>
<reference evidence="7" key="1">
    <citation type="submission" date="2020-12" db="UniProtKB">
        <authorList>
            <consortium name="WormBaseParasite"/>
        </authorList>
    </citation>
    <scope>IDENTIFICATION</scope>
    <source>
        <strain evidence="7">MHco3</strain>
    </source>
</reference>
<dbReference type="GO" id="GO:0016197">
    <property type="term" value="P:endosomal transport"/>
    <property type="evidence" value="ECO:0007669"/>
    <property type="project" value="TreeGrafter"/>
</dbReference>
<evidence type="ECO:0000313" key="6">
    <source>
        <dbReference type="Proteomes" id="UP000025227"/>
    </source>
</evidence>
<dbReference type="Proteomes" id="UP000025227">
    <property type="component" value="Unplaced"/>
</dbReference>